<evidence type="ECO:0000313" key="2">
    <source>
        <dbReference type="EMBL" id="WOG95284.1"/>
    </source>
</evidence>
<sequence>MMKIIPGVYSRYKGLKRRKTSRSVKQEDVLKSTKLPARTNNSSYKDLSQSSSNDGTKSQVHNKEKRNTTPLSAPNGHNDPCRNRERVNFEDMDIGSSTPMSTLSSLHETSEIVEGQAAKFVSQNHVTPRTTPLSNITNNLSRNLSNTSADRGKGKSKASTFDPPTLKPFSRNLFDEEFSRDPTTHTVLFDEDLEETRLPASYLSDDSLSDLDTSYGEQPRNVIVKFHPVVV</sequence>
<feature type="compositionally biased region" description="Polar residues" evidence="1">
    <location>
        <begin position="121"/>
        <end position="132"/>
    </location>
</feature>
<protein>
    <submittedName>
        <fullName evidence="2">Uncharacterized protein</fullName>
    </submittedName>
</protein>
<keyword evidence="3" id="KW-1185">Reference proteome</keyword>
<reference evidence="2" key="1">
    <citation type="journal article" date="2016" name="Nat. Genet.">
        <title>A high-quality carrot genome assembly provides new insights into carotenoid accumulation and asterid genome evolution.</title>
        <authorList>
            <person name="Iorizzo M."/>
            <person name="Ellison S."/>
            <person name="Senalik D."/>
            <person name="Zeng P."/>
            <person name="Satapoomin P."/>
            <person name="Huang J."/>
            <person name="Bowman M."/>
            <person name="Iovene M."/>
            <person name="Sanseverino W."/>
            <person name="Cavagnaro P."/>
            <person name="Yildiz M."/>
            <person name="Macko-Podgorni A."/>
            <person name="Moranska E."/>
            <person name="Grzebelus E."/>
            <person name="Grzebelus D."/>
            <person name="Ashrafi H."/>
            <person name="Zheng Z."/>
            <person name="Cheng S."/>
            <person name="Spooner D."/>
            <person name="Van Deynze A."/>
            <person name="Simon P."/>
        </authorList>
    </citation>
    <scope>NUCLEOTIDE SEQUENCE</scope>
    <source>
        <tissue evidence="2">Leaf</tissue>
    </source>
</reference>
<dbReference type="Gramene" id="KZM81090">
    <property type="protein sequence ID" value="KZM81090"/>
    <property type="gene ID" value="DCAR_031314"/>
</dbReference>
<reference evidence="2" key="2">
    <citation type="submission" date="2022-03" db="EMBL/GenBank/DDBJ databases">
        <title>Draft title - Genomic analysis of global carrot germplasm unveils the trajectory of domestication and the origin of high carotenoid orange carrot.</title>
        <authorList>
            <person name="Iorizzo M."/>
            <person name="Ellison S."/>
            <person name="Senalik D."/>
            <person name="Macko-Podgorni A."/>
            <person name="Grzebelus D."/>
            <person name="Bostan H."/>
            <person name="Rolling W."/>
            <person name="Curaba J."/>
            <person name="Simon P."/>
        </authorList>
    </citation>
    <scope>NUCLEOTIDE SEQUENCE</scope>
    <source>
        <tissue evidence="2">Leaf</tissue>
    </source>
</reference>
<proteinExistence type="predicted"/>
<feature type="compositionally biased region" description="Polar residues" evidence="1">
    <location>
        <begin position="38"/>
        <end position="59"/>
    </location>
</feature>
<dbReference type="AlphaFoldDB" id="A0A175YCQ7"/>
<accession>A0A175YCQ7</accession>
<feature type="region of interest" description="Disordered" evidence="1">
    <location>
        <begin position="120"/>
        <end position="164"/>
    </location>
</feature>
<evidence type="ECO:0000256" key="1">
    <source>
        <dbReference type="SAM" id="MobiDB-lite"/>
    </source>
</evidence>
<organism evidence="2 3">
    <name type="scientific">Daucus carota subsp. sativus</name>
    <name type="common">Carrot</name>
    <dbReference type="NCBI Taxonomy" id="79200"/>
    <lineage>
        <taxon>Eukaryota</taxon>
        <taxon>Viridiplantae</taxon>
        <taxon>Streptophyta</taxon>
        <taxon>Embryophyta</taxon>
        <taxon>Tracheophyta</taxon>
        <taxon>Spermatophyta</taxon>
        <taxon>Magnoliopsida</taxon>
        <taxon>eudicotyledons</taxon>
        <taxon>Gunneridae</taxon>
        <taxon>Pentapetalae</taxon>
        <taxon>asterids</taxon>
        <taxon>campanulids</taxon>
        <taxon>Apiales</taxon>
        <taxon>Apiaceae</taxon>
        <taxon>Apioideae</taxon>
        <taxon>Scandiceae</taxon>
        <taxon>Daucinae</taxon>
        <taxon>Daucus</taxon>
        <taxon>Daucus sect. Daucus</taxon>
    </lineage>
</organism>
<dbReference type="EMBL" id="CP093346">
    <property type="protein sequence ID" value="WOG95284.1"/>
    <property type="molecule type" value="Genomic_DNA"/>
</dbReference>
<gene>
    <name evidence="2" type="ORF">DCAR_0414596</name>
</gene>
<feature type="region of interest" description="Disordered" evidence="1">
    <location>
        <begin position="16"/>
        <end position="83"/>
    </location>
</feature>
<evidence type="ECO:0000313" key="3">
    <source>
        <dbReference type="Proteomes" id="UP000077755"/>
    </source>
</evidence>
<dbReference type="Proteomes" id="UP000077755">
    <property type="component" value="Chromosome 4"/>
</dbReference>
<feature type="compositionally biased region" description="Low complexity" evidence="1">
    <location>
        <begin position="133"/>
        <end position="148"/>
    </location>
</feature>
<name>A0A175YCQ7_DAUCS</name>